<dbReference type="InterPro" id="IPR000722">
    <property type="entry name" value="RNA_pol_asu"/>
</dbReference>
<protein>
    <recommendedName>
        <fullName evidence="15">DNA-directed RNA polymerase subunit</fullName>
        <ecNumber evidence="15">2.7.7.6</ecNumber>
    </recommendedName>
</protein>
<dbReference type="PROSITE" id="PS00115">
    <property type="entry name" value="RNA_POL_II_REPEAT"/>
    <property type="match status" value="7"/>
</dbReference>
<keyword evidence="11" id="KW-0238">DNA-binding</keyword>
<comment type="similarity">
    <text evidence="2 15">Belongs to the RNA polymerase beta' chain family.</text>
</comment>
<keyword evidence="10" id="KW-0460">Magnesium</keyword>
<feature type="compositionally biased region" description="Basic and acidic residues" evidence="16">
    <location>
        <begin position="1535"/>
        <end position="1546"/>
    </location>
</feature>
<keyword evidence="4" id="KW-0597">Phosphoprotein</keyword>
<evidence type="ECO:0000256" key="5">
    <source>
        <dbReference type="ARBA" id="ARBA00022679"/>
    </source>
</evidence>
<evidence type="ECO:0000256" key="2">
    <source>
        <dbReference type="ARBA" id="ARBA00006460"/>
    </source>
</evidence>
<evidence type="ECO:0000256" key="9">
    <source>
        <dbReference type="ARBA" id="ARBA00022833"/>
    </source>
</evidence>
<evidence type="ECO:0000256" key="15">
    <source>
        <dbReference type="RuleBase" id="RU004279"/>
    </source>
</evidence>
<dbReference type="GO" id="GO:0005665">
    <property type="term" value="C:RNA polymerase II, core complex"/>
    <property type="evidence" value="ECO:0007669"/>
    <property type="project" value="TreeGrafter"/>
</dbReference>
<dbReference type="GO" id="GO:0046872">
    <property type="term" value="F:metal ion binding"/>
    <property type="evidence" value="ECO:0007669"/>
    <property type="project" value="UniProtKB-KW"/>
</dbReference>
<dbReference type="Pfam" id="PF05001">
    <property type="entry name" value="RNA_pol_Rpb1_R"/>
    <property type="match status" value="6"/>
</dbReference>
<dbReference type="InterPro" id="IPR044893">
    <property type="entry name" value="RNA_pol_Rpb1_clamp_domain"/>
</dbReference>
<dbReference type="GO" id="GO:0006366">
    <property type="term" value="P:transcription by RNA polymerase II"/>
    <property type="evidence" value="ECO:0007669"/>
    <property type="project" value="InterPro"/>
</dbReference>
<dbReference type="Gene3D" id="2.40.40.20">
    <property type="match status" value="1"/>
</dbReference>
<dbReference type="CDD" id="cd02584">
    <property type="entry name" value="RNAP_II_Rpb1_C"/>
    <property type="match status" value="1"/>
</dbReference>
<dbReference type="SMART" id="SM00663">
    <property type="entry name" value="RPOLA_N"/>
    <property type="match status" value="1"/>
</dbReference>
<dbReference type="InterPro" id="IPR007066">
    <property type="entry name" value="RNA_pol_Rpb1_3"/>
</dbReference>
<dbReference type="InterPro" id="IPR007081">
    <property type="entry name" value="RNA_pol_Rpb1_5"/>
</dbReference>
<dbReference type="Gene3D" id="3.30.1360.140">
    <property type="match status" value="1"/>
</dbReference>
<evidence type="ECO:0000256" key="12">
    <source>
        <dbReference type="ARBA" id="ARBA00023163"/>
    </source>
</evidence>
<evidence type="ECO:0000256" key="4">
    <source>
        <dbReference type="ARBA" id="ARBA00022553"/>
    </source>
</evidence>
<comment type="catalytic activity">
    <reaction evidence="14 15">
        <text>RNA(n) + a ribonucleoside 5'-triphosphate = RNA(n+1) + diphosphate</text>
        <dbReference type="Rhea" id="RHEA:21248"/>
        <dbReference type="Rhea" id="RHEA-COMP:14527"/>
        <dbReference type="Rhea" id="RHEA-COMP:17342"/>
        <dbReference type="ChEBI" id="CHEBI:33019"/>
        <dbReference type="ChEBI" id="CHEBI:61557"/>
        <dbReference type="ChEBI" id="CHEBI:140395"/>
        <dbReference type="EC" id="2.7.7.6"/>
    </reaction>
</comment>
<evidence type="ECO:0000256" key="11">
    <source>
        <dbReference type="ARBA" id="ARBA00023125"/>
    </source>
</evidence>
<evidence type="ECO:0000256" key="14">
    <source>
        <dbReference type="ARBA" id="ARBA00048552"/>
    </source>
</evidence>
<evidence type="ECO:0000256" key="13">
    <source>
        <dbReference type="ARBA" id="ARBA00023242"/>
    </source>
</evidence>
<dbReference type="PANTHER" id="PTHR19376">
    <property type="entry name" value="DNA-DIRECTED RNA POLYMERASE"/>
    <property type="match status" value="1"/>
</dbReference>
<dbReference type="PIR" id="T31436">
    <property type="entry name" value="T31436"/>
</dbReference>
<evidence type="ECO:0000256" key="6">
    <source>
        <dbReference type="ARBA" id="ARBA00022695"/>
    </source>
</evidence>
<organism evidence="18">
    <name type="scientific">Antonospora locustae</name>
    <name type="common">Microsporidian parasite</name>
    <name type="synonym">Nosema locustae</name>
    <dbReference type="NCBI Taxonomy" id="278021"/>
    <lineage>
        <taxon>Eukaryota</taxon>
        <taxon>Fungi</taxon>
        <taxon>Fungi incertae sedis</taxon>
        <taxon>Microsporidia</taxon>
        <taxon>Antonospora</taxon>
    </lineage>
</organism>
<keyword evidence="8" id="KW-0677">Repeat</keyword>
<keyword evidence="13" id="KW-0539">Nucleus</keyword>
<dbReference type="InterPro" id="IPR006592">
    <property type="entry name" value="RNA_pol_N"/>
</dbReference>
<dbReference type="FunFam" id="1.10.150.390:FF:000001">
    <property type="entry name" value="DNA-directed RNA polymerase subunit"/>
    <property type="match status" value="1"/>
</dbReference>
<dbReference type="Gene3D" id="1.10.132.30">
    <property type="match status" value="1"/>
</dbReference>
<dbReference type="CDD" id="cd02733">
    <property type="entry name" value="RNAP_II_RPB1_N"/>
    <property type="match status" value="1"/>
</dbReference>
<name>O96452_ANTLO</name>
<dbReference type="EC" id="2.7.7.6" evidence="15"/>
<dbReference type="InterPro" id="IPR038120">
    <property type="entry name" value="Rpb1_funnel_sf"/>
</dbReference>
<evidence type="ECO:0000256" key="7">
    <source>
        <dbReference type="ARBA" id="ARBA00022723"/>
    </source>
</evidence>
<evidence type="ECO:0000256" key="1">
    <source>
        <dbReference type="ARBA" id="ARBA00004123"/>
    </source>
</evidence>
<comment type="function">
    <text evidence="15">DNA-dependent RNA polymerase catalyzes the transcription of DNA into RNA using the four ribonucleoside triphosphates as substrates.</text>
</comment>
<dbReference type="Gene3D" id="4.10.860.120">
    <property type="entry name" value="RNA polymerase II, clamp domain"/>
    <property type="match status" value="2"/>
</dbReference>
<proteinExistence type="inferred from homology"/>
<dbReference type="InterPro" id="IPR007073">
    <property type="entry name" value="RNA_pol_Rpb1_7"/>
</dbReference>
<evidence type="ECO:0000256" key="8">
    <source>
        <dbReference type="ARBA" id="ARBA00022737"/>
    </source>
</evidence>
<dbReference type="Pfam" id="PF04983">
    <property type="entry name" value="RNA_pol_Rpb1_3"/>
    <property type="match status" value="1"/>
</dbReference>
<dbReference type="Gene3D" id="6.20.50.80">
    <property type="match status" value="1"/>
</dbReference>
<dbReference type="InterPro" id="IPR007083">
    <property type="entry name" value="RNA_pol_Rpb1_4"/>
</dbReference>
<dbReference type="Pfam" id="PF05000">
    <property type="entry name" value="RNA_pol_Rpb1_4"/>
    <property type="match status" value="1"/>
</dbReference>
<accession>O96452</accession>
<dbReference type="GO" id="GO:0003677">
    <property type="term" value="F:DNA binding"/>
    <property type="evidence" value="ECO:0007669"/>
    <property type="project" value="UniProtKB-KW"/>
</dbReference>
<keyword evidence="3 15" id="KW-0240">DNA-directed RNA polymerase</keyword>
<evidence type="ECO:0000256" key="10">
    <source>
        <dbReference type="ARBA" id="ARBA00022842"/>
    </source>
</evidence>
<feature type="domain" description="RNA polymerase N-terminal" evidence="17">
    <location>
        <begin position="201"/>
        <end position="502"/>
    </location>
</feature>
<gene>
    <name evidence="18" type="primary">RBP1</name>
</gene>
<dbReference type="InterPro" id="IPR045867">
    <property type="entry name" value="DNA-dir_RpoC_beta_prime"/>
</dbReference>
<evidence type="ECO:0000259" key="17">
    <source>
        <dbReference type="SMART" id="SM00663"/>
    </source>
</evidence>
<keyword evidence="5 15" id="KW-0808">Transferase</keyword>
<dbReference type="SMR" id="O96452"/>
<dbReference type="Gene3D" id="3.30.1490.180">
    <property type="entry name" value="RNA polymerase ii"/>
    <property type="match status" value="1"/>
</dbReference>
<reference evidence="18" key="1">
    <citation type="journal article" date="1999" name="Proc. Natl. Acad. Sci. U.S.A.">
        <title>Microsporidia are related to Fungi: evidence from the largest subunit of RNA polymerase II and other proteins.</title>
        <authorList>
            <person name="Hirt R.P."/>
            <person name="Logsdon J.M. Jr"/>
            <person name="Healy B."/>
            <person name="Dorey M.W."/>
            <person name="Doolittle W.F."/>
            <person name="Embley T.M."/>
        </authorList>
    </citation>
    <scope>NUCLEOTIDE SEQUENCE</scope>
</reference>
<dbReference type="InterPro" id="IPR038593">
    <property type="entry name" value="RNA_pol_Rpb1_7_sf"/>
</dbReference>
<dbReference type="NCBIfam" id="NF006336">
    <property type="entry name" value="PRK08566.1"/>
    <property type="match status" value="1"/>
</dbReference>
<evidence type="ECO:0000313" key="18">
    <source>
        <dbReference type="EMBL" id="AAD12605.1"/>
    </source>
</evidence>
<dbReference type="InterPro" id="IPR042102">
    <property type="entry name" value="RNA_pol_Rpb1_3_sf"/>
</dbReference>
<feature type="region of interest" description="Disordered" evidence="16">
    <location>
        <begin position="1440"/>
        <end position="1553"/>
    </location>
</feature>
<dbReference type="Gene3D" id="6.10.250.2940">
    <property type="match status" value="1"/>
</dbReference>
<dbReference type="Pfam" id="PF04998">
    <property type="entry name" value="RNA_pol_Rpb1_5"/>
    <property type="match status" value="1"/>
</dbReference>
<feature type="compositionally biased region" description="Low complexity" evidence="16">
    <location>
        <begin position="1440"/>
        <end position="1530"/>
    </location>
</feature>
<keyword evidence="12 15" id="KW-0804">Transcription</keyword>
<dbReference type="Pfam" id="PF04990">
    <property type="entry name" value="RNA_pol_Rpb1_7"/>
    <property type="match status" value="1"/>
</dbReference>
<dbReference type="InterPro" id="IPR007080">
    <property type="entry name" value="RNA_pol_Rpb1_1"/>
</dbReference>
<dbReference type="Pfam" id="PF00623">
    <property type="entry name" value="RNA_pol_Rpb1_2"/>
    <property type="match status" value="1"/>
</dbReference>
<comment type="subcellular location">
    <subcellularLocation>
        <location evidence="1">Nucleus</location>
    </subcellularLocation>
</comment>
<keyword evidence="9" id="KW-0862">Zinc</keyword>
<dbReference type="InterPro" id="IPR000684">
    <property type="entry name" value="RNA_pol_II_repeat_euk"/>
</dbReference>
<dbReference type="Gene3D" id="1.10.150.390">
    <property type="match status" value="1"/>
</dbReference>
<keyword evidence="7" id="KW-0479">Metal-binding</keyword>
<evidence type="ECO:0000256" key="16">
    <source>
        <dbReference type="SAM" id="MobiDB-lite"/>
    </source>
</evidence>
<evidence type="ECO:0000256" key="3">
    <source>
        <dbReference type="ARBA" id="ARBA00022478"/>
    </source>
</evidence>
<dbReference type="EMBL" id="AF061288">
    <property type="protein sequence ID" value="AAD12605.1"/>
    <property type="molecule type" value="Genomic_DNA"/>
</dbReference>
<keyword evidence="6 15" id="KW-0548">Nucleotidyltransferase</keyword>
<sequence length="1553" mass="174468">MSCQEIIKKRVKAIQFGLFSPEEIRASSVALIRYPETLENGVPKESGLIDLRMGTTERDYLCATCNQDNYVCAGHFGHIELVKPMFHVGFISRIKKVLECVCFYCSKVRINKNKTTITKESKHKLNFIWGICKNKMVCEDCNNRQPVIKKEGLSLFAYMKGEENNEGKVMLNGERVYNIFKKINNEDLEFLGFNIKYSRPEYMILSVLLVAPPAVRPSIVMEGTLRGEDDLTYKYSDIIKSNQNLKKYEEEGAPAHIIRDYEQLVQFHVATLIDNEISGQPQALQKNGRPLKAISARLKGKEGRLRGNLMGKRVDFSARSVITADPNISLEELGVPMKVAMIHTFPERVTSFNLNKLRKLVSNGPNKYPGANYLIRRDGQRIDLNFSRGDVILEEGYVVERHMLNGDLVLFNRQPSLHKMSMMAHKVKVMDGLTFRLNLSATAPYNADFDGDEMNLHMPQSYNSKAELSELMLVSKHIISPQSNKPVMGIIQDTLLGVCRLTSKGVFIKREEFCNLVYASNLVARANIKPAIARPKILYTGKQLFSLTLPKLNFFRDKVVIMDGVLLNGVICKKSVGTAQGSLIHIIANDYGHEEITRFIDSLQKLISTYLTLISTFSVGIGDTISSPETMAHISRAIGDAKAEVKQLIYDSRRRGSLEKLPGMNLQETLESKINLALNKARDISGTRAVESLNHLNGLKQMLKAGSKGSYINISQITSCVGQQNIESKRIPFGFRQRTLPHFVKNDYGPESRGFVTNSYLSGLNPEEFFFHAMGGREGLIDTACKTAETGYIQRRIVKAMEDARIEYDGSVRGSSTVYQFMYGEDNFDSTYLETQAFPVESRCSEIKLSVCSFKLHGMLENDSALQAIMEKEDRIFEMDACKYGGRDYTLPFNIARLVATAQRDYKVKVSDVDPYAVVRLKESLLDFVSQYYCMQKKMYMHEKSPKTTLCEQHKETEVNSINVVDNALQSTSPNISEDSFVHAFIRSCLRIKKVINYRISTLGVEWIANEIKKKFVRGIISTNEMVGTLAAQSIGEPATQMTLNTFHYAGVAQAITQGVPRLKEIINVAKNIRTPSHKIYLKPGSTIEQAKKVASEIEYINIEMVCSEIKIIYDPKVDTTIINEDRDFVEAYFEFPDEYVSLDTLNPWLLRLVVARDRLISNNLDFEFIAQKIKKVFHQDIFLLHSDANAEELVIRIRVLGMSANEEFYRRLLNTILGIHLKGITNIRRIYLLREREEWILQTDGKNLKQLLLVEDILANKVYCNDLLEVYEVLGIEAVRECILRELRNVIEAEGSYVNFRHLYLLCDVMTLKGLRGITRHGANRAATGALKRCSFEETVEILLEASCFAERNYCRGVTENIMLGQLAPIGTGNTICILDKKALRSVIPVAKSFDFLGEVATPVIRSPVSDVRYGSSSVPFSPIAAHGYAAGTTPSVYSPTSPAYSPTSPAYSPTSPAYSPTSPAYSPTSPAYSPTSPAYSPTSPAYSPTSPAYSPTSPAYSPTSPAYSPTSPAYSPTSPAYSPTSPVYRPSTRAKDQDQGFNERLKKRRKS</sequence>
<dbReference type="PANTHER" id="PTHR19376:SF37">
    <property type="entry name" value="DNA-DIRECTED RNA POLYMERASE II SUBUNIT RPB1"/>
    <property type="match status" value="1"/>
</dbReference>
<dbReference type="FunFam" id="2.40.40.20:FF:000019">
    <property type="entry name" value="DNA-directed RNA polymerase II subunit RPB1"/>
    <property type="match status" value="1"/>
</dbReference>
<dbReference type="Gene3D" id="1.10.274.100">
    <property type="entry name" value="RNA polymerase Rpb1, domain 3"/>
    <property type="match status" value="1"/>
</dbReference>
<dbReference type="Pfam" id="PF04997">
    <property type="entry name" value="RNA_pol_Rpb1_1"/>
    <property type="match status" value="1"/>
</dbReference>
<dbReference type="FunFam" id="4.10.860.120:FF:000003">
    <property type="entry name" value="DNA-directed RNA polymerase subunit"/>
    <property type="match status" value="1"/>
</dbReference>
<dbReference type="GO" id="GO:0003899">
    <property type="term" value="F:DNA-directed RNA polymerase activity"/>
    <property type="evidence" value="ECO:0007669"/>
    <property type="project" value="UniProtKB-EC"/>
</dbReference>
<dbReference type="SUPFAM" id="SSF64484">
    <property type="entry name" value="beta and beta-prime subunits of DNA dependent RNA-polymerase"/>
    <property type="match status" value="1"/>
</dbReference>